<dbReference type="Pfam" id="PF10602">
    <property type="entry name" value="RPN7"/>
    <property type="match status" value="1"/>
</dbReference>
<dbReference type="InterPro" id="IPR045135">
    <property type="entry name" value="Rpn7_N"/>
</dbReference>
<dbReference type="GO" id="GO:0008541">
    <property type="term" value="C:proteasome regulatory particle, lid subcomplex"/>
    <property type="evidence" value="ECO:0007669"/>
    <property type="project" value="UniProtKB-ARBA"/>
</dbReference>
<proteinExistence type="predicted"/>
<dbReference type="FunFam" id="1.25.40.570:FF:000005">
    <property type="entry name" value="26S proteasome regulatory subunit N7"/>
    <property type="match status" value="1"/>
</dbReference>
<organism evidence="5 6">
    <name type="scientific">Tulasnella calospora MUT 4182</name>
    <dbReference type="NCBI Taxonomy" id="1051891"/>
    <lineage>
        <taxon>Eukaryota</taxon>
        <taxon>Fungi</taxon>
        <taxon>Dikarya</taxon>
        <taxon>Basidiomycota</taxon>
        <taxon>Agaricomycotina</taxon>
        <taxon>Agaricomycetes</taxon>
        <taxon>Cantharellales</taxon>
        <taxon>Tulasnellaceae</taxon>
        <taxon>Tulasnella</taxon>
    </lineage>
</organism>
<dbReference type="InterPro" id="IPR049549">
    <property type="entry name" value="RPN7_PSMD6_C"/>
</dbReference>
<protein>
    <recommendedName>
        <fullName evidence="4">PCI domain-containing protein</fullName>
    </recommendedName>
</protein>
<dbReference type="Proteomes" id="UP000054248">
    <property type="component" value="Unassembled WGS sequence"/>
</dbReference>
<evidence type="ECO:0000256" key="3">
    <source>
        <dbReference type="ARBA" id="ARBA00093502"/>
    </source>
</evidence>
<comment type="function">
    <text evidence="2">Component of the 19S cap proteasome complex which acts as a regulatory subunit of the 26S proteasome, involved in the ATP-dependent degradation of ubiquitinated proteins.</text>
</comment>
<sequence length="386" mass="43190">MSNEDVPLPIPNGKVPQNYFVLSNPRLSHIHNEARSALIKGIQDDEMAPYYMSLPPLTPPLLSQDDLNKLKDANTKALETLDAALSSAYDTEGESEISDALRARANYLTKIGDKDKAVEAQKLALEKTPGLGARIDIVLTLVRIGFSFNDQEIIRTYTKKAEALVEEGGDWDRRNRLKVYSGLQLVSVRQFDRAATLFVDALPTFTASELLDYNDFVTLTVIAGTLVLKRPDLKKKIISSPEVNQVLPEIPALSDFTKSLYNCDYAKFFVSLAALEQTYLLPSRILSPHARYYVREMRILAYAQLLESYRSLTLQSMSTAFGVGVEFVDKDLQKFISSGRLNCTIDKVHGIVETNRPSSKNAQYETVVRQGDLLLNSVQKLSKVLY</sequence>
<dbReference type="HOGENOM" id="CLU_031814_0_0_1"/>
<dbReference type="InterPro" id="IPR019585">
    <property type="entry name" value="Rpn7/CSN1"/>
</dbReference>
<gene>
    <name evidence="5" type="ORF">M407DRAFT_28185</name>
</gene>
<accession>A0A0C3LLU7</accession>
<reference evidence="6" key="2">
    <citation type="submission" date="2015-01" db="EMBL/GenBank/DDBJ databases">
        <title>Evolutionary Origins and Diversification of the Mycorrhizal Mutualists.</title>
        <authorList>
            <consortium name="DOE Joint Genome Institute"/>
            <consortium name="Mycorrhizal Genomics Consortium"/>
            <person name="Kohler A."/>
            <person name="Kuo A."/>
            <person name="Nagy L.G."/>
            <person name="Floudas D."/>
            <person name="Copeland A."/>
            <person name="Barry K.W."/>
            <person name="Cichocki N."/>
            <person name="Veneault-Fourrey C."/>
            <person name="LaButti K."/>
            <person name="Lindquist E.A."/>
            <person name="Lipzen A."/>
            <person name="Lundell T."/>
            <person name="Morin E."/>
            <person name="Murat C."/>
            <person name="Riley R."/>
            <person name="Ohm R."/>
            <person name="Sun H."/>
            <person name="Tunlid A."/>
            <person name="Henrissat B."/>
            <person name="Grigoriev I.V."/>
            <person name="Hibbett D.S."/>
            <person name="Martin F."/>
        </authorList>
    </citation>
    <scope>NUCLEOTIDE SEQUENCE [LARGE SCALE GENOMIC DNA]</scope>
    <source>
        <strain evidence="6">MUT 4182</strain>
    </source>
</reference>
<dbReference type="OrthoDB" id="1452at2759"/>
<keyword evidence="1" id="KW-0647">Proteasome</keyword>
<dbReference type="AlphaFoldDB" id="A0A0C3LLU7"/>
<dbReference type="PANTHER" id="PTHR14145:SF1">
    <property type="entry name" value="26S PROTEASOME NON-ATPASE REGULATORY SUBUNIT 6"/>
    <property type="match status" value="1"/>
</dbReference>
<name>A0A0C3LLU7_9AGAM</name>
<dbReference type="Gene3D" id="1.25.40.570">
    <property type="match status" value="1"/>
</dbReference>
<dbReference type="EMBL" id="KN823113">
    <property type="protein sequence ID" value="KIO22312.1"/>
    <property type="molecule type" value="Genomic_DNA"/>
</dbReference>
<evidence type="ECO:0000256" key="2">
    <source>
        <dbReference type="ARBA" id="ARBA00093435"/>
    </source>
</evidence>
<feature type="domain" description="PCI" evidence="4">
    <location>
        <begin position="190"/>
        <end position="359"/>
    </location>
</feature>
<dbReference type="SMART" id="SM00088">
    <property type="entry name" value="PINT"/>
    <property type="match status" value="1"/>
</dbReference>
<dbReference type="Pfam" id="PF21154">
    <property type="entry name" value="RPN7_PSMD6_C"/>
    <property type="match status" value="1"/>
</dbReference>
<dbReference type="GO" id="GO:0043161">
    <property type="term" value="P:proteasome-mediated ubiquitin-dependent protein catabolic process"/>
    <property type="evidence" value="ECO:0007669"/>
    <property type="project" value="TreeGrafter"/>
</dbReference>
<dbReference type="SUPFAM" id="SSF48452">
    <property type="entry name" value="TPR-like"/>
    <property type="match status" value="1"/>
</dbReference>
<dbReference type="InterPro" id="IPR000717">
    <property type="entry name" value="PCI_dom"/>
</dbReference>
<evidence type="ECO:0000259" key="4">
    <source>
        <dbReference type="PROSITE" id="PS50250"/>
    </source>
</evidence>
<dbReference type="PROSITE" id="PS50250">
    <property type="entry name" value="PCI"/>
    <property type="match status" value="1"/>
</dbReference>
<dbReference type="PANTHER" id="PTHR14145">
    <property type="entry name" value="26S PROTESOME SUBUNIT 6"/>
    <property type="match status" value="1"/>
</dbReference>
<dbReference type="Pfam" id="PF01399">
    <property type="entry name" value="PCI"/>
    <property type="match status" value="1"/>
</dbReference>
<evidence type="ECO:0000256" key="1">
    <source>
        <dbReference type="ARBA" id="ARBA00022942"/>
    </source>
</evidence>
<dbReference type="STRING" id="1051891.A0A0C3LLU7"/>
<dbReference type="InterPro" id="IPR036390">
    <property type="entry name" value="WH_DNA-bd_sf"/>
</dbReference>
<dbReference type="InterPro" id="IPR011990">
    <property type="entry name" value="TPR-like_helical_dom_sf"/>
</dbReference>
<comment type="subunit">
    <text evidence="3">The 26S proteasome is composed of a core protease, known as the 20S proteasome, capped at one or both ends by the 19S regulatory complex (RC). The RC is composed of at least 18 different subunits in two subcomplexes, the base and the lid, which form the portions proximal and distal to the 20S proteolytic core, respectively. Component of the lid subcomplex of the 19S RC.</text>
</comment>
<evidence type="ECO:0000313" key="6">
    <source>
        <dbReference type="Proteomes" id="UP000054248"/>
    </source>
</evidence>
<reference evidence="5 6" key="1">
    <citation type="submission" date="2014-04" db="EMBL/GenBank/DDBJ databases">
        <authorList>
            <consortium name="DOE Joint Genome Institute"/>
            <person name="Kuo A."/>
            <person name="Girlanda M."/>
            <person name="Perotto S."/>
            <person name="Kohler A."/>
            <person name="Nagy L.G."/>
            <person name="Floudas D."/>
            <person name="Copeland A."/>
            <person name="Barry K.W."/>
            <person name="Cichocki N."/>
            <person name="Veneault-Fourrey C."/>
            <person name="LaButti K."/>
            <person name="Lindquist E.A."/>
            <person name="Lipzen A."/>
            <person name="Lundell T."/>
            <person name="Morin E."/>
            <person name="Murat C."/>
            <person name="Sun H."/>
            <person name="Tunlid A."/>
            <person name="Henrissat B."/>
            <person name="Grigoriev I.V."/>
            <person name="Hibbett D.S."/>
            <person name="Martin F."/>
            <person name="Nordberg H.P."/>
            <person name="Cantor M.N."/>
            <person name="Hua S.X."/>
        </authorList>
    </citation>
    <scope>NUCLEOTIDE SEQUENCE [LARGE SCALE GENOMIC DNA]</scope>
    <source>
        <strain evidence="5 6">MUT 4182</strain>
    </source>
</reference>
<dbReference type="SUPFAM" id="SSF46785">
    <property type="entry name" value="Winged helix' DNA-binding domain"/>
    <property type="match status" value="1"/>
</dbReference>
<keyword evidence="6" id="KW-1185">Reference proteome</keyword>
<evidence type="ECO:0000313" key="5">
    <source>
        <dbReference type="EMBL" id="KIO22312.1"/>
    </source>
</evidence>